<name>A0A2X0R8Q1_9PROT</name>
<sequence length="46" mass="5352">MLKLCILVLPVVIPSGSFRQESGVRLYVLFQSFLSLYEMDRIIITY</sequence>
<protein>
    <submittedName>
        <fullName evidence="1">Uncharacterized protein</fullName>
    </submittedName>
</protein>
<organism evidence="1">
    <name type="scientific">Candidatus Nitrotoga fabula</name>
    <dbReference type="NCBI Taxonomy" id="2182327"/>
    <lineage>
        <taxon>Bacteria</taxon>
        <taxon>Pseudomonadati</taxon>
        <taxon>Pseudomonadota</taxon>
        <taxon>Betaproteobacteria</taxon>
        <taxon>Nitrosomonadales</taxon>
        <taxon>Gallionellaceae</taxon>
        <taxon>Candidatus Nitrotoga</taxon>
    </lineage>
</organism>
<accession>A0A2X0R8Q1</accession>
<dbReference type="AlphaFoldDB" id="A0A2X0R8Q1"/>
<proteinExistence type="predicted"/>
<gene>
    <name evidence="1" type="ORF">NITFAB_2065</name>
</gene>
<evidence type="ECO:0000313" key="1">
    <source>
        <dbReference type="EMBL" id="SPS06472.1"/>
    </source>
</evidence>
<reference evidence="1" key="1">
    <citation type="submission" date="2018-05" db="EMBL/GenBank/DDBJ databases">
        <authorList>
            <person name="Lanie J.A."/>
            <person name="Ng W.-L."/>
            <person name="Kazmierczak K.M."/>
            <person name="Andrzejewski T.M."/>
            <person name="Davidsen T.M."/>
            <person name="Wayne K.J."/>
            <person name="Tettelin H."/>
            <person name="Glass J.I."/>
            <person name="Rusch D."/>
            <person name="Podicherti R."/>
            <person name="Tsui H.-C.T."/>
            <person name="Winkler M.E."/>
        </authorList>
    </citation>
    <scope>NUCLEOTIDE SEQUENCE</scope>
    <source>
        <strain evidence="1">KNB</strain>
    </source>
</reference>
<dbReference type="EMBL" id="LS423452">
    <property type="protein sequence ID" value="SPS06472.1"/>
    <property type="molecule type" value="Genomic_DNA"/>
</dbReference>